<dbReference type="PANTHER" id="PTHR21272">
    <property type="entry name" value="CATABOLIC 3-DEHYDROQUINASE"/>
    <property type="match status" value="1"/>
</dbReference>
<dbReference type="PROSITE" id="PS01029">
    <property type="entry name" value="DEHYDROQUINASE_II"/>
    <property type="match status" value="1"/>
</dbReference>
<comment type="subunit">
    <text evidence="5 9">Homododecamer.</text>
</comment>
<reference evidence="13 14" key="1">
    <citation type="submission" date="2018-09" db="EMBL/GenBank/DDBJ databases">
        <authorList>
            <person name="Zhu H."/>
        </authorList>
    </citation>
    <scope>NUCLEOTIDE SEQUENCE [LARGE SCALE GENOMIC DNA]</scope>
    <source>
        <strain evidence="13 14">K2W22B-5</strain>
    </source>
</reference>
<dbReference type="NCBIfam" id="NF003806">
    <property type="entry name" value="PRK05395.1-3"/>
    <property type="match status" value="1"/>
</dbReference>
<keyword evidence="8 9" id="KW-0456">Lyase</keyword>
<comment type="pathway">
    <text evidence="3 9">Metabolic intermediate biosynthesis; chorismate biosynthesis; chorismate from D-erythrose 4-phosphate and phosphoenolpyruvate: step 3/7.</text>
</comment>
<dbReference type="UniPathway" id="UPA00053">
    <property type="reaction ID" value="UER00086"/>
</dbReference>
<dbReference type="RefSeq" id="WP_119833498.1">
    <property type="nucleotide sequence ID" value="NZ_QYUL01000004.1"/>
</dbReference>
<feature type="site" description="Transition state stabilizer" evidence="9 12">
    <location>
        <position position="19"/>
    </location>
</feature>
<dbReference type="GO" id="GO:0019631">
    <property type="term" value="P:quinate catabolic process"/>
    <property type="evidence" value="ECO:0007669"/>
    <property type="project" value="TreeGrafter"/>
</dbReference>
<evidence type="ECO:0000256" key="5">
    <source>
        <dbReference type="ARBA" id="ARBA00011193"/>
    </source>
</evidence>
<evidence type="ECO:0000256" key="9">
    <source>
        <dbReference type="HAMAP-Rule" id="MF_00169"/>
    </source>
</evidence>
<comment type="function">
    <text evidence="2 9">Catalyzes a trans-dehydration via an enolate intermediate.</text>
</comment>
<evidence type="ECO:0000256" key="10">
    <source>
        <dbReference type="PIRSR" id="PIRSR001399-1"/>
    </source>
</evidence>
<evidence type="ECO:0000313" key="13">
    <source>
        <dbReference type="EMBL" id="RJF78358.1"/>
    </source>
</evidence>
<proteinExistence type="inferred from homology"/>
<dbReference type="Gene3D" id="3.40.50.9100">
    <property type="entry name" value="Dehydroquinase, class II"/>
    <property type="match status" value="1"/>
</dbReference>
<dbReference type="OrthoDB" id="9790793at2"/>
<dbReference type="NCBIfam" id="NF003807">
    <property type="entry name" value="PRK05395.1-4"/>
    <property type="match status" value="1"/>
</dbReference>
<dbReference type="InterPro" id="IPR001874">
    <property type="entry name" value="DHquinase_II"/>
</dbReference>
<feature type="binding site" evidence="9 11">
    <location>
        <position position="112"/>
    </location>
    <ligand>
        <name>substrate</name>
    </ligand>
</feature>
<dbReference type="InterPro" id="IPR018509">
    <property type="entry name" value="DHquinase_II_CS"/>
</dbReference>
<dbReference type="EC" id="4.2.1.10" evidence="6 9"/>
<keyword evidence="7 9" id="KW-0057">Aromatic amino acid biosynthesis</keyword>
<evidence type="ECO:0000256" key="4">
    <source>
        <dbReference type="ARBA" id="ARBA00011037"/>
    </source>
</evidence>
<evidence type="ECO:0000256" key="8">
    <source>
        <dbReference type="ARBA" id="ARBA00023239"/>
    </source>
</evidence>
<dbReference type="EMBL" id="QYUL01000004">
    <property type="protein sequence ID" value="RJF78358.1"/>
    <property type="molecule type" value="Genomic_DNA"/>
</dbReference>
<keyword evidence="9" id="KW-0028">Amino-acid biosynthesis</keyword>
<evidence type="ECO:0000256" key="3">
    <source>
        <dbReference type="ARBA" id="ARBA00004902"/>
    </source>
</evidence>
<dbReference type="Pfam" id="PF01220">
    <property type="entry name" value="DHquinase_II"/>
    <property type="match status" value="1"/>
</dbReference>
<feature type="binding site" evidence="9 11">
    <location>
        <begin position="102"/>
        <end position="103"/>
    </location>
    <ligand>
        <name>substrate</name>
    </ligand>
</feature>
<dbReference type="InterPro" id="IPR036441">
    <property type="entry name" value="DHquinase_II_sf"/>
</dbReference>
<evidence type="ECO:0000256" key="11">
    <source>
        <dbReference type="PIRSR" id="PIRSR001399-2"/>
    </source>
</evidence>
<organism evidence="13 14">
    <name type="scientific">Azospirillum cavernae</name>
    <dbReference type="NCBI Taxonomy" id="2320860"/>
    <lineage>
        <taxon>Bacteria</taxon>
        <taxon>Pseudomonadati</taxon>
        <taxon>Pseudomonadota</taxon>
        <taxon>Alphaproteobacteria</taxon>
        <taxon>Rhodospirillales</taxon>
        <taxon>Azospirillaceae</taxon>
        <taxon>Azospirillum</taxon>
    </lineage>
</organism>
<dbReference type="GO" id="GO:0003855">
    <property type="term" value="F:3-dehydroquinate dehydratase activity"/>
    <property type="evidence" value="ECO:0007669"/>
    <property type="project" value="UniProtKB-UniRule"/>
</dbReference>
<dbReference type="PANTHER" id="PTHR21272:SF3">
    <property type="entry name" value="CATABOLIC 3-DEHYDROQUINASE"/>
    <property type="match status" value="1"/>
</dbReference>
<dbReference type="GO" id="GO:0008652">
    <property type="term" value="P:amino acid biosynthetic process"/>
    <property type="evidence" value="ECO:0007669"/>
    <property type="project" value="UniProtKB-KW"/>
</dbReference>
<dbReference type="SUPFAM" id="SSF52304">
    <property type="entry name" value="Type II 3-dehydroquinate dehydratase"/>
    <property type="match status" value="1"/>
</dbReference>
<gene>
    <name evidence="9 13" type="primary">aroQ</name>
    <name evidence="13" type="ORF">D3877_25025</name>
</gene>
<dbReference type="AlphaFoldDB" id="A0A418VQ15"/>
<evidence type="ECO:0000256" key="7">
    <source>
        <dbReference type="ARBA" id="ARBA00023141"/>
    </source>
</evidence>
<keyword evidence="14" id="KW-1185">Reference proteome</keyword>
<sequence>MSRLVYILNGPNLNLLGKRQPEIYGHVTLADVEAECRALAGELDLAIRFHQSNREYELIDWIHEARNDAGGIVINPAAFTHTSVAILDALNAFDAPVIEIHISNVHKREPFRHHSFVSARADGVIAGFGTQGYGLALRRVARLIDEQAGRA</sequence>
<evidence type="ECO:0000256" key="6">
    <source>
        <dbReference type="ARBA" id="ARBA00012060"/>
    </source>
</evidence>
<name>A0A418VQ15_9PROT</name>
<feature type="binding site" evidence="9 11">
    <location>
        <position position="75"/>
    </location>
    <ligand>
        <name>substrate</name>
    </ligand>
</feature>
<comment type="caution">
    <text evidence="13">The sequence shown here is derived from an EMBL/GenBank/DDBJ whole genome shotgun (WGS) entry which is preliminary data.</text>
</comment>
<feature type="binding site" evidence="9 11">
    <location>
        <position position="88"/>
    </location>
    <ligand>
        <name>substrate</name>
    </ligand>
</feature>
<comment type="catalytic activity">
    <reaction evidence="1 9">
        <text>3-dehydroquinate = 3-dehydroshikimate + H2O</text>
        <dbReference type="Rhea" id="RHEA:21096"/>
        <dbReference type="ChEBI" id="CHEBI:15377"/>
        <dbReference type="ChEBI" id="CHEBI:16630"/>
        <dbReference type="ChEBI" id="CHEBI:32364"/>
        <dbReference type="EC" id="4.2.1.10"/>
    </reaction>
</comment>
<accession>A0A418VQ15</accession>
<evidence type="ECO:0000256" key="1">
    <source>
        <dbReference type="ARBA" id="ARBA00001864"/>
    </source>
</evidence>
<dbReference type="CDD" id="cd00466">
    <property type="entry name" value="DHQase_II"/>
    <property type="match status" value="1"/>
</dbReference>
<dbReference type="GO" id="GO:0009073">
    <property type="term" value="P:aromatic amino acid family biosynthetic process"/>
    <property type="evidence" value="ECO:0007669"/>
    <property type="project" value="UniProtKB-KW"/>
</dbReference>
<evidence type="ECO:0000313" key="14">
    <source>
        <dbReference type="Proteomes" id="UP000283458"/>
    </source>
</evidence>
<comment type="similarity">
    <text evidence="4 9">Belongs to the type-II 3-dehydroquinase family.</text>
</comment>
<evidence type="ECO:0000256" key="12">
    <source>
        <dbReference type="PIRSR" id="PIRSR001399-3"/>
    </source>
</evidence>
<dbReference type="NCBIfam" id="NF003805">
    <property type="entry name" value="PRK05395.1-2"/>
    <property type="match status" value="1"/>
</dbReference>
<protein>
    <recommendedName>
        <fullName evidence="6 9">3-dehydroquinate dehydratase</fullName>
        <shortName evidence="9">3-dehydroquinase</shortName>
        <ecNumber evidence="6 9">4.2.1.10</ecNumber>
    </recommendedName>
    <alternativeName>
        <fullName evidence="9">Type II DHQase</fullName>
    </alternativeName>
</protein>
<evidence type="ECO:0000256" key="2">
    <source>
        <dbReference type="ARBA" id="ARBA00003924"/>
    </source>
</evidence>
<dbReference type="NCBIfam" id="TIGR01088">
    <property type="entry name" value="aroQ"/>
    <property type="match status" value="1"/>
</dbReference>
<feature type="binding site" evidence="9 11">
    <location>
        <position position="81"/>
    </location>
    <ligand>
        <name>substrate</name>
    </ligand>
</feature>
<feature type="active site" description="Proton donor" evidence="9 10">
    <location>
        <position position="101"/>
    </location>
</feature>
<dbReference type="Proteomes" id="UP000283458">
    <property type="component" value="Unassembled WGS sequence"/>
</dbReference>
<dbReference type="HAMAP" id="MF_00169">
    <property type="entry name" value="AroQ"/>
    <property type="match status" value="1"/>
</dbReference>
<feature type="active site" description="Proton acceptor" evidence="9 10">
    <location>
        <position position="24"/>
    </location>
</feature>
<dbReference type="PIRSF" id="PIRSF001399">
    <property type="entry name" value="DHquinase_II"/>
    <property type="match status" value="1"/>
</dbReference>
<dbReference type="GO" id="GO:0009423">
    <property type="term" value="P:chorismate biosynthetic process"/>
    <property type="evidence" value="ECO:0007669"/>
    <property type="project" value="UniProtKB-UniRule"/>
</dbReference>